<protein>
    <submittedName>
        <fullName evidence="1">Uncharacterized protein</fullName>
    </submittedName>
</protein>
<name>A0A0F9CEI5_9ZZZZ</name>
<proteinExistence type="predicted"/>
<sequence>MQVWLEIFDAVGNRIGPGTVQLLNASVERRLDGIGSIGFSVPSTDQRVVDHLINERRVIIFTDVQGEKREMGRGIIGKRNFSDNASRRNYNMSGPDILDELRRRNTLLNRQFEQQDIKTVATELADLVPALQISVEPGLGQVTARFDGATVLKGFQKLAEKTGLHFRLDDDSSTVQLGKFGVNNGVKVVGQSQAPSYMAGNRDVLMIDSLRRFENSEQVVNRIIVLGGGEGLAQLDLSNSTRSIAAGFKFDIKTGTNPDGTTFSFLENEDSIAEFGVIEQILVFKDISPIA</sequence>
<dbReference type="AlphaFoldDB" id="A0A0F9CEI5"/>
<reference evidence="1" key="1">
    <citation type="journal article" date="2015" name="Nature">
        <title>Complex archaea that bridge the gap between prokaryotes and eukaryotes.</title>
        <authorList>
            <person name="Spang A."/>
            <person name="Saw J.H."/>
            <person name="Jorgensen S.L."/>
            <person name="Zaremba-Niedzwiedzka K."/>
            <person name="Martijn J."/>
            <person name="Lind A.E."/>
            <person name="van Eijk R."/>
            <person name="Schleper C."/>
            <person name="Guy L."/>
            <person name="Ettema T.J."/>
        </authorList>
    </citation>
    <scope>NUCLEOTIDE SEQUENCE</scope>
</reference>
<accession>A0A0F9CEI5</accession>
<gene>
    <name evidence="1" type="ORF">LCGC14_2411520</name>
</gene>
<dbReference type="EMBL" id="LAZR01036446">
    <property type="protein sequence ID" value="KKL24817.1"/>
    <property type="molecule type" value="Genomic_DNA"/>
</dbReference>
<feature type="non-terminal residue" evidence="1">
    <location>
        <position position="291"/>
    </location>
</feature>
<comment type="caution">
    <text evidence="1">The sequence shown here is derived from an EMBL/GenBank/DDBJ whole genome shotgun (WGS) entry which is preliminary data.</text>
</comment>
<evidence type="ECO:0000313" key="1">
    <source>
        <dbReference type="EMBL" id="KKL24817.1"/>
    </source>
</evidence>
<organism evidence="1">
    <name type="scientific">marine sediment metagenome</name>
    <dbReference type="NCBI Taxonomy" id="412755"/>
    <lineage>
        <taxon>unclassified sequences</taxon>
        <taxon>metagenomes</taxon>
        <taxon>ecological metagenomes</taxon>
    </lineage>
</organism>